<proteinExistence type="predicted"/>
<dbReference type="InterPro" id="IPR001509">
    <property type="entry name" value="Epimerase_deHydtase"/>
</dbReference>
<organism evidence="2">
    <name type="scientific">marine sediment metagenome</name>
    <dbReference type="NCBI Taxonomy" id="412755"/>
    <lineage>
        <taxon>unclassified sequences</taxon>
        <taxon>metagenomes</taxon>
        <taxon>ecological metagenomes</taxon>
    </lineage>
</organism>
<dbReference type="InterPro" id="IPR036291">
    <property type="entry name" value="NAD(P)-bd_dom_sf"/>
</dbReference>
<dbReference type="SUPFAM" id="SSF51735">
    <property type="entry name" value="NAD(P)-binding Rossmann-fold domains"/>
    <property type="match status" value="1"/>
</dbReference>
<dbReference type="CDD" id="cd08946">
    <property type="entry name" value="SDR_e"/>
    <property type="match status" value="1"/>
</dbReference>
<dbReference type="PANTHER" id="PTHR43245">
    <property type="entry name" value="BIFUNCTIONAL POLYMYXIN RESISTANCE PROTEIN ARNA"/>
    <property type="match status" value="1"/>
</dbReference>
<feature type="non-terminal residue" evidence="2">
    <location>
        <position position="1"/>
    </location>
</feature>
<dbReference type="PANTHER" id="PTHR43245:SF23">
    <property type="entry name" value="NAD(P)-BINDING DOMAIN-CONTAINING PROTEIN"/>
    <property type="match status" value="1"/>
</dbReference>
<gene>
    <name evidence="2" type="ORF">S01H1_58661</name>
</gene>
<dbReference type="EMBL" id="BARS01038327">
    <property type="protein sequence ID" value="GAG21351.1"/>
    <property type="molecule type" value="Genomic_DNA"/>
</dbReference>
<accession>X0X8Q5</accession>
<evidence type="ECO:0000313" key="2">
    <source>
        <dbReference type="EMBL" id="GAG21351.1"/>
    </source>
</evidence>
<reference evidence="2" key="1">
    <citation type="journal article" date="2014" name="Front. Microbiol.">
        <title>High frequency of phylogenetically diverse reductive dehalogenase-homologous genes in deep subseafloor sedimentary metagenomes.</title>
        <authorList>
            <person name="Kawai M."/>
            <person name="Futagami T."/>
            <person name="Toyoda A."/>
            <person name="Takaki Y."/>
            <person name="Nishi S."/>
            <person name="Hori S."/>
            <person name="Arai W."/>
            <person name="Tsubouchi T."/>
            <person name="Morono Y."/>
            <person name="Uchiyama I."/>
            <person name="Ito T."/>
            <person name="Fujiyama A."/>
            <person name="Inagaki F."/>
            <person name="Takami H."/>
        </authorList>
    </citation>
    <scope>NUCLEOTIDE SEQUENCE</scope>
    <source>
        <strain evidence="2">Expedition CK06-06</strain>
    </source>
</reference>
<feature type="domain" description="NAD-dependent epimerase/dehydratase" evidence="1">
    <location>
        <begin position="4"/>
        <end position="149"/>
    </location>
</feature>
<dbReference type="AlphaFoldDB" id="X0X8Q5"/>
<dbReference type="Pfam" id="PF01370">
    <property type="entry name" value="Epimerase"/>
    <property type="match status" value="1"/>
</dbReference>
<comment type="caution">
    <text evidence="2">The sequence shown here is derived from an EMBL/GenBank/DDBJ whole genome shotgun (WGS) entry which is preliminary data.</text>
</comment>
<name>X0X8Q5_9ZZZZ</name>
<protein>
    <recommendedName>
        <fullName evidence="1">NAD-dependent epimerase/dehydratase domain-containing protein</fullName>
    </recommendedName>
</protein>
<evidence type="ECO:0000259" key="1">
    <source>
        <dbReference type="Pfam" id="PF01370"/>
    </source>
</evidence>
<dbReference type="InterPro" id="IPR050177">
    <property type="entry name" value="Lipid_A_modif_metabolic_enz"/>
</dbReference>
<sequence>FPVLTREINHKTSIRLIEKVQNSQVKGFIFLSTCSSYGIADGLATEETSLNPLSLYAETKVKVEKYLMNKSRGLDWVICRLSTAYGSSLRMRFDLTVNDFAMKAFTKKYLDIFLPHSFRPYIHVFDIARVIVKIVEKFDEIKNNVFNIGFEGENYRKIQIAEIIRKLIPETEIEIVKSGRDLRDYQVDFSKLKKLLNIKNIYTVKNGAVEVLKLLRDRIIKNPYESRYYNTMPNLEKEELATEILTKND</sequence>
<dbReference type="Gene3D" id="3.40.50.720">
    <property type="entry name" value="NAD(P)-binding Rossmann-like Domain"/>
    <property type="match status" value="1"/>
</dbReference>